<organism evidence="1 2">
    <name type="scientific">Cyclobacterium xiamenense</name>
    <dbReference type="NCBI Taxonomy" id="1297121"/>
    <lineage>
        <taxon>Bacteria</taxon>
        <taxon>Pseudomonadati</taxon>
        <taxon>Bacteroidota</taxon>
        <taxon>Cytophagia</taxon>
        <taxon>Cytophagales</taxon>
        <taxon>Cyclobacteriaceae</taxon>
        <taxon>Cyclobacterium</taxon>
    </lineage>
</organism>
<dbReference type="STRING" id="1416801.SAMN05192553_105206"/>
<evidence type="ECO:0000313" key="2">
    <source>
        <dbReference type="Proteomes" id="UP000199403"/>
    </source>
</evidence>
<accession>A0A1H7A214</accession>
<gene>
    <name evidence="1" type="ORF">SAMN05192553_105206</name>
</gene>
<protein>
    <submittedName>
        <fullName evidence="1">Uncharacterized protein</fullName>
    </submittedName>
</protein>
<keyword evidence="2" id="KW-1185">Reference proteome</keyword>
<proteinExistence type="predicted"/>
<dbReference type="Proteomes" id="UP000199403">
    <property type="component" value="Unassembled WGS sequence"/>
</dbReference>
<name>A0A1H7A214_9BACT</name>
<dbReference type="EMBL" id="FNZH01000005">
    <property type="protein sequence ID" value="SEJ57947.1"/>
    <property type="molecule type" value="Genomic_DNA"/>
</dbReference>
<reference evidence="2" key="1">
    <citation type="submission" date="2016-10" db="EMBL/GenBank/DDBJ databases">
        <authorList>
            <person name="Varghese N."/>
            <person name="Submissions S."/>
        </authorList>
    </citation>
    <scope>NUCLEOTIDE SEQUENCE [LARGE SCALE GENOMIC DNA]</scope>
    <source>
        <strain evidence="2">IBRC-M 10761</strain>
    </source>
</reference>
<dbReference type="AlphaFoldDB" id="A0A1H7A214"/>
<evidence type="ECO:0000313" key="1">
    <source>
        <dbReference type="EMBL" id="SEJ57947.1"/>
    </source>
</evidence>
<sequence>MGHGMGYAGDDPEYRWLRLVNFYCSPSAENRNAHP</sequence>